<dbReference type="InterPro" id="IPR023936">
    <property type="entry name" value="RutE-like"/>
</dbReference>
<evidence type="ECO:0000256" key="2">
    <source>
        <dbReference type="ARBA" id="ARBA00022643"/>
    </source>
</evidence>
<dbReference type="OrthoDB" id="9784375at2"/>
<dbReference type="InterPro" id="IPR050461">
    <property type="entry name" value="Nitroreductase_HadB/RutE"/>
</dbReference>
<sequence length="221" mass="24753">MNAPTGKELELVREKAQADVRELRGRIGRLSDDGIDLILRGARSHYAWMDKPIPDALLHELYDITINGPTSMNTLPARFVFVKSPEGKERLAKSLKPANVAKMMGAPVTAIIAYDLDHWKQLPYLFPHEDRRHLFDGKPEYSNDTAYRNGTLQGAYFMIAARALGLDVGAMSGFSNEIVDEEFFAGTSLKSNFLCNIGYADESKLFQKLPRFAFDDVCSFA</sequence>
<protein>
    <submittedName>
        <fullName evidence="7">Malonic semialdehyde reductase</fullName>
        <ecNumber evidence="7">1.1.1.298</ecNumber>
    </submittedName>
</protein>
<dbReference type="Gene3D" id="3.40.109.10">
    <property type="entry name" value="NADH Oxidase"/>
    <property type="match status" value="1"/>
</dbReference>
<keyword evidence="8" id="KW-1185">Reference proteome</keyword>
<dbReference type="Pfam" id="PF00881">
    <property type="entry name" value="Nitroreductase"/>
    <property type="match status" value="1"/>
</dbReference>
<keyword evidence="3" id="KW-0521">NADP</keyword>
<dbReference type="RefSeq" id="WP_133342327.1">
    <property type="nucleotide sequence ID" value="NZ_SMZO01000013.1"/>
</dbReference>
<feature type="coiled-coil region" evidence="5">
    <location>
        <begin position="6"/>
        <end position="33"/>
    </location>
</feature>
<dbReference type="PANTHER" id="PTHR43543">
    <property type="entry name" value="MALONIC SEMIALDEHYDE REDUCTASE RUTE-RELATED"/>
    <property type="match status" value="1"/>
</dbReference>
<dbReference type="EMBL" id="SMZO01000013">
    <property type="protein sequence ID" value="TDL89128.1"/>
    <property type="molecule type" value="Genomic_DNA"/>
</dbReference>
<organism evidence="7 8">
    <name type="scientific">Meridianimarinicoccus aquatilis</name>
    <dbReference type="NCBI Taxonomy" id="2552766"/>
    <lineage>
        <taxon>Bacteria</taxon>
        <taxon>Pseudomonadati</taxon>
        <taxon>Pseudomonadota</taxon>
        <taxon>Alphaproteobacteria</taxon>
        <taxon>Rhodobacterales</taxon>
        <taxon>Paracoccaceae</taxon>
        <taxon>Meridianimarinicoccus</taxon>
    </lineage>
</organism>
<dbReference type="GO" id="GO:0035527">
    <property type="term" value="F:3-hydroxypropionate dehydrogenase (NADP+) activity"/>
    <property type="evidence" value="ECO:0007669"/>
    <property type="project" value="UniProtKB-EC"/>
</dbReference>
<keyword evidence="2" id="KW-0288">FMN</keyword>
<dbReference type="InterPro" id="IPR029479">
    <property type="entry name" value="Nitroreductase"/>
</dbReference>
<dbReference type="EC" id="1.1.1.298" evidence="7"/>
<keyword evidence="1" id="KW-0285">Flavoprotein</keyword>
<evidence type="ECO:0000313" key="7">
    <source>
        <dbReference type="EMBL" id="TDL89128.1"/>
    </source>
</evidence>
<accession>A0A4R6B1M1</accession>
<dbReference type="InterPro" id="IPR000415">
    <property type="entry name" value="Nitroreductase-like"/>
</dbReference>
<evidence type="ECO:0000256" key="3">
    <source>
        <dbReference type="ARBA" id="ARBA00022857"/>
    </source>
</evidence>
<gene>
    <name evidence="7" type="ORF">E2L05_07605</name>
</gene>
<dbReference type="CDD" id="cd02148">
    <property type="entry name" value="RutE-like"/>
    <property type="match status" value="1"/>
</dbReference>
<reference evidence="7 8" key="1">
    <citation type="submission" date="2019-03" db="EMBL/GenBank/DDBJ databases">
        <title>Rhodobacteraceae bacterium SM1902, a new member of the family Rhodobacteraceae isolated from Yantai.</title>
        <authorList>
            <person name="Sun Y."/>
        </authorList>
    </citation>
    <scope>NUCLEOTIDE SEQUENCE [LARGE SCALE GENOMIC DNA]</scope>
    <source>
        <strain evidence="7 8">SM1902</strain>
    </source>
</reference>
<evidence type="ECO:0000256" key="5">
    <source>
        <dbReference type="SAM" id="Coils"/>
    </source>
</evidence>
<evidence type="ECO:0000256" key="4">
    <source>
        <dbReference type="ARBA" id="ARBA00023002"/>
    </source>
</evidence>
<proteinExistence type="predicted"/>
<evidence type="ECO:0000313" key="8">
    <source>
        <dbReference type="Proteomes" id="UP000294562"/>
    </source>
</evidence>
<evidence type="ECO:0000256" key="1">
    <source>
        <dbReference type="ARBA" id="ARBA00022630"/>
    </source>
</evidence>
<evidence type="ECO:0000259" key="6">
    <source>
        <dbReference type="Pfam" id="PF00881"/>
    </source>
</evidence>
<feature type="domain" description="Nitroreductase" evidence="6">
    <location>
        <begin position="40"/>
        <end position="183"/>
    </location>
</feature>
<dbReference type="SUPFAM" id="SSF55469">
    <property type="entry name" value="FMN-dependent nitroreductase-like"/>
    <property type="match status" value="1"/>
</dbReference>
<dbReference type="Proteomes" id="UP000294562">
    <property type="component" value="Unassembled WGS sequence"/>
</dbReference>
<comment type="caution">
    <text evidence="7">The sequence shown here is derived from an EMBL/GenBank/DDBJ whole genome shotgun (WGS) entry which is preliminary data.</text>
</comment>
<dbReference type="PANTHER" id="PTHR43543:SF1">
    <property type="entry name" value="MALONIC SEMIALDEHYDE REDUCTASE RUTE-RELATED"/>
    <property type="match status" value="1"/>
</dbReference>
<dbReference type="AlphaFoldDB" id="A0A4R6B1M1"/>
<keyword evidence="5" id="KW-0175">Coiled coil</keyword>
<keyword evidence="4 7" id="KW-0560">Oxidoreductase</keyword>
<dbReference type="NCBIfam" id="NF003768">
    <property type="entry name" value="PRK05365.1"/>
    <property type="match status" value="1"/>
</dbReference>
<name>A0A4R6B1M1_9RHOB</name>